<evidence type="ECO:0000256" key="2">
    <source>
        <dbReference type="PROSITE-ProRule" id="PRU00169"/>
    </source>
</evidence>
<feature type="modified residue" description="4-aspartylphosphate" evidence="2">
    <location>
        <position position="133"/>
    </location>
</feature>
<keyword evidence="1 2" id="KW-0597">Phosphoprotein</keyword>
<dbReference type="RefSeq" id="WP_368392067.1">
    <property type="nucleotide sequence ID" value="NZ_JBFRYC010000006.1"/>
</dbReference>
<dbReference type="InterPro" id="IPR001789">
    <property type="entry name" value="Sig_transdc_resp-reg_receiver"/>
</dbReference>
<accession>A0ABV3TM23</accession>
<keyword evidence="5" id="KW-1185">Reference proteome</keyword>
<dbReference type="Proteomes" id="UP001557465">
    <property type="component" value="Unassembled WGS sequence"/>
</dbReference>
<dbReference type="Pfam" id="PF00072">
    <property type="entry name" value="Response_reg"/>
    <property type="match status" value="1"/>
</dbReference>
<dbReference type="InterPro" id="IPR050595">
    <property type="entry name" value="Bact_response_regulator"/>
</dbReference>
<proteinExistence type="predicted"/>
<name>A0ABV3TM23_9RHOB</name>
<feature type="domain" description="Response regulatory" evidence="3">
    <location>
        <begin position="81"/>
        <end position="200"/>
    </location>
</feature>
<evidence type="ECO:0000313" key="4">
    <source>
        <dbReference type="EMBL" id="MEX1662225.1"/>
    </source>
</evidence>
<evidence type="ECO:0000256" key="1">
    <source>
        <dbReference type="ARBA" id="ARBA00022553"/>
    </source>
</evidence>
<dbReference type="PROSITE" id="PS50110">
    <property type="entry name" value="RESPONSE_REGULATORY"/>
    <property type="match status" value="1"/>
</dbReference>
<evidence type="ECO:0000259" key="3">
    <source>
        <dbReference type="PROSITE" id="PS50110"/>
    </source>
</evidence>
<reference evidence="4 5" key="1">
    <citation type="journal article" date="2011" name="Int. J. Syst. Evol. Microbiol.">
        <title>Zhongshania antarctica gen. nov., sp. nov. and Zhongshania guokunii sp. nov., gammaproteobacteria respectively isolated from coastal attached (fast) ice and surface seawater of the Antarctic.</title>
        <authorList>
            <person name="Li H.J."/>
            <person name="Zhang X.Y."/>
            <person name="Chen C.X."/>
            <person name="Zhang Y.J."/>
            <person name="Gao Z.M."/>
            <person name="Yu Y."/>
            <person name="Chen X.L."/>
            <person name="Chen B."/>
            <person name="Zhang Y.Z."/>
        </authorList>
    </citation>
    <scope>NUCLEOTIDE SEQUENCE [LARGE SCALE GENOMIC DNA]</scope>
    <source>
        <strain evidence="4 5">15-R06ZXC-3</strain>
    </source>
</reference>
<dbReference type="EMBL" id="JBFRYC010000006">
    <property type="protein sequence ID" value="MEX1662225.1"/>
    <property type="molecule type" value="Genomic_DNA"/>
</dbReference>
<dbReference type="SUPFAM" id="SSF52172">
    <property type="entry name" value="CheY-like"/>
    <property type="match status" value="1"/>
</dbReference>
<comment type="caution">
    <text evidence="4">The sequence shown here is derived from an EMBL/GenBank/DDBJ whole genome shotgun (WGS) entry which is preliminary data.</text>
</comment>
<dbReference type="Gene3D" id="3.40.50.2300">
    <property type="match status" value="1"/>
</dbReference>
<dbReference type="SMART" id="SM00448">
    <property type="entry name" value="REC"/>
    <property type="match status" value="1"/>
</dbReference>
<dbReference type="PANTHER" id="PTHR44591">
    <property type="entry name" value="STRESS RESPONSE REGULATOR PROTEIN 1"/>
    <property type="match status" value="1"/>
</dbReference>
<dbReference type="InterPro" id="IPR011006">
    <property type="entry name" value="CheY-like_superfamily"/>
</dbReference>
<organism evidence="4 5">
    <name type="scientific">Thioclava arctica</name>
    <dbReference type="NCBI Taxonomy" id="3238301"/>
    <lineage>
        <taxon>Bacteria</taxon>
        <taxon>Pseudomonadati</taxon>
        <taxon>Pseudomonadota</taxon>
        <taxon>Alphaproteobacteria</taxon>
        <taxon>Rhodobacterales</taxon>
        <taxon>Paracoccaceae</taxon>
        <taxon>Thioclava</taxon>
    </lineage>
</organism>
<evidence type="ECO:0000313" key="5">
    <source>
        <dbReference type="Proteomes" id="UP001557465"/>
    </source>
</evidence>
<protein>
    <submittedName>
        <fullName evidence="4">Two-component system response regulator</fullName>
    </submittedName>
</protein>
<gene>
    <name evidence="4" type="ORF">AB4874_11280</name>
</gene>
<sequence length="396" mass="42819">MILVYMIAGAAVGLLVTIISKLLRGNSMLSSLCLLTVARVKRLFGWGGEPETLLMNDSQSSAATFAQDAFPADVLDQGPLRILAVDDDPFILGLIPIIAGNAGFADITVASSAEAALDLIITRKTPFDCLVLDIRMPGMDGIDLCAHVRERSAYKDVPIIMLTGMRDMDHLERAFKAGATDFATKPFEIAEFETRLSALSQLCQARRTDQLDVVPDTPQLQDDAIKPELFDDIALGSVTNLISHLSIRNYLQQLSVFSATDARVRAVKLDQFDLISQRTSATKCFSFLSDMADTIGEVFASGKFAMAYSGNGVFVLVSNQDDNLAPVDLEGETQALLNSRASELGVELDVKFSVSVGASVQPQVRVSDRADKAIFYAICNAEARLASKGQYHATHA</sequence>
<dbReference type="PANTHER" id="PTHR44591:SF3">
    <property type="entry name" value="RESPONSE REGULATORY DOMAIN-CONTAINING PROTEIN"/>
    <property type="match status" value="1"/>
</dbReference>